<protein>
    <recommendedName>
        <fullName evidence="5">Glutathione peroxidase</fullName>
    </recommendedName>
</protein>
<sequence length="157" mass="18257">MSIYDIVVKDNKDNYVSLNEYKGKVLLIVNTATRCGLSNQFNDLEETYSKYRDKGFEILAFPCNQFLNQEPLTDFEISDTCKLIFNTSFKIFKKIDVNGINEDSLFTFLKKEAKGLLGNDIKWNFTKFLISRNGKVIKRFPPITSPKKIQKYIDELI</sequence>
<evidence type="ECO:0000256" key="3">
    <source>
        <dbReference type="ARBA" id="ARBA00023002"/>
    </source>
</evidence>
<reference evidence="6 7" key="1">
    <citation type="submission" date="2020-05" db="EMBL/GenBank/DDBJ databases">
        <title>Streptobacillus felis strain LHL191014123.</title>
        <authorList>
            <person name="Fawzy A."/>
            <person name="Rau J."/>
            <person name="Risse K."/>
            <person name="Schauerte N."/>
            <person name="Geiger C."/>
            <person name="Blom J."/>
            <person name="Imirzalioglu C."/>
            <person name="Falgenhauer J."/>
            <person name="Bach A."/>
            <person name="Herden C."/>
            <person name="Eisenberg T."/>
        </authorList>
    </citation>
    <scope>NUCLEOTIDE SEQUENCE [LARGE SCALE GENOMIC DNA]</scope>
    <source>
        <strain evidence="6 7">LHL191014123</strain>
    </source>
</reference>
<dbReference type="SUPFAM" id="SSF52833">
    <property type="entry name" value="Thioredoxin-like"/>
    <property type="match status" value="1"/>
</dbReference>
<dbReference type="OrthoDB" id="9809733at2"/>
<dbReference type="PIRSF" id="PIRSF000303">
    <property type="entry name" value="Glutathion_perox"/>
    <property type="match status" value="1"/>
</dbReference>
<dbReference type="AlphaFoldDB" id="A0A7Z0TAL1"/>
<evidence type="ECO:0000313" key="6">
    <source>
        <dbReference type="EMBL" id="NYV28132.1"/>
    </source>
</evidence>
<dbReference type="PROSITE" id="PS00763">
    <property type="entry name" value="GLUTATHIONE_PEROXID_2"/>
    <property type="match status" value="1"/>
</dbReference>
<proteinExistence type="inferred from homology"/>
<dbReference type="Gene3D" id="3.40.30.10">
    <property type="entry name" value="Glutaredoxin"/>
    <property type="match status" value="1"/>
</dbReference>
<keyword evidence="3 5" id="KW-0560">Oxidoreductase</keyword>
<dbReference type="FunFam" id="3.40.30.10:FF:000010">
    <property type="entry name" value="Glutathione peroxidase"/>
    <property type="match status" value="1"/>
</dbReference>
<comment type="caution">
    <text evidence="6">The sequence shown here is derived from an EMBL/GenBank/DDBJ whole genome shotgun (WGS) entry which is preliminary data.</text>
</comment>
<dbReference type="GO" id="GO:0004601">
    <property type="term" value="F:peroxidase activity"/>
    <property type="evidence" value="ECO:0007669"/>
    <property type="project" value="UniProtKB-KW"/>
</dbReference>
<dbReference type="PROSITE" id="PS51355">
    <property type="entry name" value="GLUTATHIONE_PEROXID_3"/>
    <property type="match status" value="1"/>
</dbReference>
<name>A0A7Z0TAL1_9FUSO</name>
<evidence type="ECO:0000313" key="7">
    <source>
        <dbReference type="Proteomes" id="UP000526184"/>
    </source>
</evidence>
<dbReference type="Pfam" id="PF00255">
    <property type="entry name" value="GSHPx"/>
    <property type="match status" value="1"/>
</dbReference>
<dbReference type="PANTHER" id="PTHR11592:SF78">
    <property type="entry name" value="GLUTATHIONE PEROXIDASE"/>
    <property type="match status" value="1"/>
</dbReference>
<dbReference type="GO" id="GO:0034599">
    <property type="term" value="P:cellular response to oxidative stress"/>
    <property type="evidence" value="ECO:0007669"/>
    <property type="project" value="TreeGrafter"/>
</dbReference>
<feature type="active site" evidence="4">
    <location>
        <position position="35"/>
    </location>
</feature>
<dbReference type="PRINTS" id="PR01011">
    <property type="entry name" value="GLUTPROXDASE"/>
</dbReference>
<keyword evidence="2 5" id="KW-0575">Peroxidase</keyword>
<organism evidence="6 7">
    <name type="scientific">Streptobacillus felis</name>
    <dbReference type="NCBI Taxonomy" id="1384509"/>
    <lineage>
        <taxon>Bacteria</taxon>
        <taxon>Fusobacteriati</taxon>
        <taxon>Fusobacteriota</taxon>
        <taxon>Fusobacteriia</taxon>
        <taxon>Fusobacteriales</taxon>
        <taxon>Leptotrichiaceae</taxon>
        <taxon>Streptobacillus</taxon>
    </lineage>
</organism>
<dbReference type="Proteomes" id="UP000526184">
    <property type="component" value="Unassembled WGS sequence"/>
</dbReference>
<dbReference type="PANTHER" id="PTHR11592">
    <property type="entry name" value="GLUTATHIONE PEROXIDASE"/>
    <property type="match status" value="1"/>
</dbReference>
<comment type="similarity">
    <text evidence="1 5">Belongs to the glutathione peroxidase family.</text>
</comment>
<evidence type="ECO:0000256" key="5">
    <source>
        <dbReference type="RuleBase" id="RU000499"/>
    </source>
</evidence>
<keyword evidence="7" id="KW-1185">Reference proteome</keyword>
<dbReference type="InterPro" id="IPR000889">
    <property type="entry name" value="Glutathione_peroxidase"/>
</dbReference>
<evidence type="ECO:0000256" key="4">
    <source>
        <dbReference type="PIRSR" id="PIRSR000303-1"/>
    </source>
</evidence>
<evidence type="ECO:0000256" key="2">
    <source>
        <dbReference type="ARBA" id="ARBA00022559"/>
    </source>
</evidence>
<dbReference type="InterPro" id="IPR029760">
    <property type="entry name" value="GPX_CS"/>
</dbReference>
<accession>A0A7Z0TAL1</accession>
<dbReference type="CDD" id="cd00340">
    <property type="entry name" value="GSH_Peroxidase"/>
    <property type="match status" value="1"/>
</dbReference>
<evidence type="ECO:0000256" key="1">
    <source>
        <dbReference type="ARBA" id="ARBA00006926"/>
    </source>
</evidence>
<gene>
    <name evidence="6" type="ORF">HP397_04805</name>
</gene>
<dbReference type="RefSeq" id="WP_067321518.1">
    <property type="nucleotide sequence ID" value="NZ_CBCRWS010000016.1"/>
</dbReference>
<dbReference type="InterPro" id="IPR036249">
    <property type="entry name" value="Thioredoxin-like_sf"/>
</dbReference>
<dbReference type="EMBL" id="JABMKT010000022">
    <property type="protein sequence ID" value="NYV28132.1"/>
    <property type="molecule type" value="Genomic_DNA"/>
</dbReference>